<dbReference type="SUPFAM" id="SSF48452">
    <property type="entry name" value="TPR-like"/>
    <property type="match status" value="1"/>
</dbReference>
<protein>
    <recommendedName>
        <fullName evidence="3">Tetratricopeptide repeat protein</fullName>
    </recommendedName>
</protein>
<dbReference type="Gene3D" id="1.25.40.10">
    <property type="entry name" value="Tetratricopeptide repeat domain"/>
    <property type="match status" value="1"/>
</dbReference>
<dbReference type="Proteomes" id="UP001055247">
    <property type="component" value="Unassembled WGS sequence"/>
</dbReference>
<keyword evidence="2" id="KW-1185">Reference proteome</keyword>
<accession>A0AAV4ZTX8</accession>
<dbReference type="AlphaFoldDB" id="A0AAV4ZTX8"/>
<dbReference type="EMBL" id="BPQO01000027">
    <property type="protein sequence ID" value="GJD91450.1"/>
    <property type="molecule type" value="Genomic_DNA"/>
</dbReference>
<name>A0AAV4ZTX8_9HYPH</name>
<comment type="caution">
    <text evidence="1">The sequence shown here is derived from an EMBL/GenBank/DDBJ whole genome shotgun (WGS) entry which is preliminary data.</text>
</comment>
<sequence length="124" mass="12362">MSEPAALLEADDVRLLVEIGFSALSRGLLAPAETIFAGVEAARPGSEAAGIGRALARLHGGAVDEAVGILRALPPSDAARAFLGLAVSRTGDRAEARAILAEVAQSAPGTPPAAMAQDLLAALA</sequence>
<evidence type="ECO:0000313" key="1">
    <source>
        <dbReference type="EMBL" id="GJD91450.1"/>
    </source>
</evidence>
<evidence type="ECO:0000313" key="2">
    <source>
        <dbReference type="Proteomes" id="UP001055247"/>
    </source>
</evidence>
<dbReference type="RefSeq" id="WP_066927993.1">
    <property type="nucleotide sequence ID" value="NZ_BPQO01000027.1"/>
</dbReference>
<gene>
    <name evidence="1" type="ORF">BHAOGJBA_4998</name>
</gene>
<evidence type="ECO:0008006" key="3">
    <source>
        <dbReference type="Google" id="ProtNLM"/>
    </source>
</evidence>
<reference evidence="1" key="1">
    <citation type="journal article" date="2016" name="Front. Microbiol.">
        <title>Genome Sequence of the Piezophilic, Mesophilic Sulfate-Reducing Bacterium Desulfovibrio indicus J2T.</title>
        <authorList>
            <person name="Cao J."/>
            <person name="Maignien L."/>
            <person name="Shao Z."/>
            <person name="Alain K."/>
            <person name="Jebbar M."/>
        </authorList>
    </citation>
    <scope>NUCLEOTIDE SEQUENCE</scope>
    <source>
        <strain evidence="1">DSM 16372</strain>
    </source>
</reference>
<reference evidence="1" key="2">
    <citation type="submission" date="2021-08" db="EMBL/GenBank/DDBJ databases">
        <authorList>
            <person name="Tani A."/>
            <person name="Ola A."/>
            <person name="Ogura Y."/>
            <person name="Katsura K."/>
            <person name="Hayashi T."/>
        </authorList>
    </citation>
    <scope>NUCLEOTIDE SEQUENCE</scope>
    <source>
        <strain evidence="1">DSM 16372</strain>
    </source>
</reference>
<organism evidence="1 2">
    <name type="scientific">Methylobacterium hispanicum</name>
    <dbReference type="NCBI Taxonomy" id="270350"/>
    <lineage>
        <taxon>Bacteria</taxon>
        <taxon>Pseudomonadati</taxon>
        <taxon>Pseudomonadota</taxon>
        <taxon>Alphaproteobacteria</taxon>
        <taxon>Hyphomicrobiales</taxon>
        <taxon>Methylobacteriaceae</taxon>
        <taxon>Methylobacterium</taxon>
    </lineage>
</organism>
<dbReference type="InterPro" id="IPR011990">
    <property type="entry name" value="TPR-like_helical_dom_sf"/>
</dbReference>
<proteinExistence type="predicted"/>